<keyword evidence="2" id="KW-0472">Membrane</keyword>
<dbReference type="InterPro" id="IPR027417">
    <property type="entry name" value="P-loop_NTPase"/>
</dbReference>
<dbReference type="InterPro" id="IPR032689">
    <property type="entry name" value="TraG-D_C"/>
</dbReference>
<dbReference type="SUPFAM" id="SSF52540">
    <property type="entry name" value="P-loop containing nucleoside triphosphate hydrolases"/>
    <property type="match status" value="1"/>
</dbReference>
<feature type="region of interest" description="Disordered" evidence="1">
    <location>
        <begin position="847"/>
        <end position="941"/>
    </location>
</feature>
<feature type="transmembrane region" description="Helical" evidence="2">
    <location>
        <begin position="57"/>
        <end position="77"/>
    </location>
</feature>
<feature type="transmembrane region" description="Helical" evidence="2">
    <location>
        <begin position="33"/>
        <end position="51"/>
    </location>
</feature>
<reference evidence="4 5" key="1">
    <citation type="submission" date="2018-06" db="EMBL/GenBank/DDBJ databases">
        <authorList>
            <consortium name="Pathogen Informatics"/>
            <person name="Doyle S."/>
        </authorList>
    </citation>
    <scope>NUCLEOTIDE SEQUENCE [LARGE SCALE GENOMIC DNA]</scope>
    <source>
        <strain evidence="4 5">NCTC12224</strain>
    </source>
</reference>
<evidence type="ECO:0000259" key="3">
    <source>
        <dbReference type="Pfam" id="PF12696"/>
    </source>
</evidence>
<sequence length="969" mass="112031">MKQFLKRLSYYTNNQRTFDYLLFYMRKILKGELVFTVVVFILTLFGILFRIRIPDLLYALIFLLLFVNVMASLYIGVWHTRLTSRQRFRLFEKRGDFKRVDRIKTIKAYIAISFANAILSSVAIIILTINNYILATVNTMYLNADSYIKYGQNVVPYKTLHLLIGKQFTTDLMLVFPVFIFIYLFVNSFQKDIKPYRVLVEQWIASRFFKDPTIDHLVQDKETKGLADVRIGKDSKYGYEIIMSAATRTLNSVWLGLIGTGKSASIAKPIIINDSSNIVYYLRRYADFVRKSKAKVAAMHLSEKEEEKALDEELARWIQEGIGKDLTNGFYVNEPSGDLIKDALYIVERTGLPEEMVWLVDPSRTDTDAINVLDTNTTQAAALTSDLFRNFSEGKGGGNNTFFLNSEETHTRNIVNLVKETAYVVDAPINENLNGKAPTLNEFYELLRNNNFIFARLRVLEIVAKREERLFSIIDHDYKAHFEKEYNDWCQNGNDSWDFNNNMSKALKDEHNYWRDRRNKLEVMKGTIDYFKQNADIDNNGNVYFKFEANIRGLQNVIERLASNIETRRVFFSQSTKNVDALLEMGGIMLVNSASAELGDSNSRLVGQMAEIIMQSGAYRRVPNKSPIFPFMNDEKNTILMPRDGSFLDQNRKFRTPVIHLYQNYEQAEKSIGADGAKALFQSYRNTFTFQQASPETVDYISRRAGNKIVLEESNRYADDDLLAGNDSNSVNVSETFVEKELLTKTTVKGLEKMEFAGVMVENDEVSDVLYITSFPNYELPIFRDKEKYKPDFDVKHNPTDKEIFDIWKEQVKRYYKKHEKDVNLREEDFTEEEWLEILKVQTPTLDDDSKLPEAEELGEKTTLSKEKKKQEKREEEAQAALSDSEDDFPIEVVDDVEEAIGEEYDVPSSDIQIQSETEEQSEAEEVENSSRTDFYVANEKEGTISQNKDIITSDIMAHSHEIDDDELY</sequence>
<dbReference type="AlphaFoldDB" id="A0A380JZI6"/>
<evidence type="ECO:0000313" key="5">
    <source>
        <dbReference type="Proteomes" id="UP000254924"/>
    </source>
</evidence>
<dbReference type="Gene3D" id="3.40.50.300">
    <property type="entry name" value="P-loop containing nucleotide triphosphate hydrolases"/>
    <property type="match status" value="1"/>
</dbReference>
<proteinExistence type="predicted"/>
<feature type="transmembrane region" description="Helical" evidence="2">
    <location>
        <begin position="108"/>
        <end position="133"/>
    </location>
</feature>
<keyword evidence="2" id="KW-0812">Transmembrane</keyword>
<name>A0A380JZI6_9STRE</name>
<protein>
    <submittedName>
        <fullName evidence="4">Type IV secretory pathway, VirD4 components</fullName>
    </submittedName>
</protein>
<accession>A0A380JZI6</accession>
<feature type="compositionally biased region" description="Acidic residues" evidence="1">
    <location>
        <begin position="884"/>
        <end position="906"/>
    </location>
</feature>
<keyword evidence="2" id="KW-1133">Transmembrane helix</keyword>
<feature type="compositionally biased region" description="Acidic residues" evidence="1">
    <location>
        <begin position="917"/>
        <end position="928"/>
    </location>
</feature>
<feature type="compositionally biased region" description="Basic and acidic residues" evidence="1">
    <location>
        <begin position="848"/>
        <end position="877"/>
    </location>
</feature>
<organism evidence="4 5">
    <name type="scientific">Streptococcus hyointestinalis</name>
    <dbReference type="NCBI Taxonomy" id="1337"/>
    <lineage>
        <taxon>Bacteria</taxon>
        <taxon>Bacillati</taxon>
        <taxon>Bacillota</taxon>
        <taxon>Bacilli</taxon>
        <taxon>Lactobacillales</taxon>
        <taxon>Streptococcaceae</taxon>
        <taxon>Streptococcus</taxon>
    </lineage>
</organism>
<feature type="domain" description="TraD/TraG TraM recognition site" evidence="3">
    <location>
        <begin position="640"/>
        <end position="752"/>
    </location>
</feature>
<keyword evidence="5" id="KW-1185">Reference proteome</keyword>
<gene>
    <name evidence="4" type="ORF">NCTC12224_00171</name>
</gene>
<dbReference type="Pfam" id="PF12696">
    <property type="entry name" value="TraG-D_C"/>
    <property type="match status" value="1"/>
</dbReference>
<evidence type="ECO:0000313" key="4">
    <source>
        <dbReference type="EMBL" id="SUN58147.1"/>
    </source>
</evidence>
<dbReference type="OrthoDB" id="1957948at2"/>
<dbReference type="EMBL" id="UHFN01000002">
    <property type="protein sequence ID" value="SUN58147.1"/>
    <property type="molecule type" value="Genomic_DNA"/>
</dbReference>
<evidence type="ECO:0000256" key="2">
    <source>
        <dbReference type="SAM" id="Phobius"/>
    </source>
</evidence>
<dbReference type="Proteomes" id="UP000254924">
    <property type="component" value="Unassembled WGS sequence"/>
</dbReference>
<feature type="transmembrane region" description="Helical" evidence="2">
    <location>
        <begin position="168"/>
        <end position="186"/>
    </location>
</feature>
<evidence type="ECO:0000256" key="1">
    <source>
        <dbReference type="SAM" id="MobiDB-lite"/>
    </source>
</evidence>